<protein>
    <submittedName>
        <fullName evidence="1">Uncharacterized protein</fullName>
    </submittedName>
</protein>
<organism evidence="1 2">
    <name type="scientific">Saccharopolyspora phatthalungensis</name>
    <dbReference type="NCBI Taxonomy" id="664693"/>
    <lineage>
        <taxon>Bacteria</taxon>
        <taxon>Bacillati</taxon>
        <taxon>Actinomycetota</taxon>
        <taxon>Actinomycetes</taxon>
        <taxon>Pseudonocardiales</taxon>
        <taxon>Pseudonocardiaceae</taxon>
        <taxon>Saccharopolyspora</taxon>
    </lineage>
</organism>
<evidence type="ECO:0000313" key="2">
    <source>
        <dbReference type="Proteomes" id="UP000584374"/>
    </source>
</evidence>
<dbReference type="EMBL" id="JACHIW010000001">
    <property type="protein sequence ID" value="MBB5154680.1"/>
    <property type="molecule type" value="Genomic_DNA"/>
</dbReference>
<sequence length="39" mass="4278">MTAKQGTPAISVEINVLISLEIAIPETGGRQHTAERCWR</sequence>
<proteinExistence type="predicted"/>
<gene>
    <name evidence="1" type="ORF">BJ970_002214</name>
</gene>
<accession>A0A840Q449</accession>
<dbReference type="AlphaFoldDB" id="A0A840Q449"/>
<reference evidence="1 2" key="1">
    <citation type="submission" date="2020-08" db="EMBL/GenBank/DDBJ databases">
        <title>Sequencing the genomes of 1000 actinobacteria strains.</title>
        <authorList>
            <person name="Klenk H.-P."/>
        </authorList>
    </citation>
    <scope>NUCLEOTIDE SEQUENCE [LARGE SCALE GENOMIC DNA]</scope>
    <source>
        <strain evidence="1 2">DSM 45584</strain>
    </source>
</reference>
<keyword evidence="2" id="KW-1185">Reference proteome</keyword>
<evidence type="ECO:0000313" key="1">
    <source>
        <dbReference type="EMBL" id="MBB5154680.1"/>
    </source>
</evidence>
<dbReference type="Proteomes" id="UP000584374">
    <property type="component" value="Unassembled WGS sequence"/>
</dbReference>
<name>A0A840Q449_9PSEU</name>
<comment type="caution">
    <text evidence="1">The sequence shown here is derived from an EMBL/GenBank/DDBJ whole genome shotgun (WGS) entry which is preliminary data.</text>
</comment>